<name>A0A804QCH2_MAIZE</name>
<sequence>MHVPIWLGVRAQVAATAPILAEWARSPAHTLVMLAVDVGTGCGPTVGLVELVNTHDLEMLQLEGSGKIYAQGDDYHEYFKRSFEEDIAAQVPQGVEWGYNY</sequence>
<dbReference type="Proteomes" id="UP000007305">
    <property type="component" value="Chromosome 7"/>
</dbReference>
<dbReference type="InParanoid" id="A0A804QCH2"/>
<reference evidence="2" key="1">
    <citation type="submission" date="2015-12" db="EMBL/GenBank/DDBJ databases">
        <title>Update maize B73 reference genome by single molecule sequencing technologies.</title>
        <authorList>
            <consortium name="Maize Genome Sequencing Project"/>
            <person name="Ware D."/>
        </authorList>
    </citation>
    <scope>NUCLEOTIDE SEQUENCE [LARGE SCALE GENOMIC DNA]</scope>
    <source>
        <strain evidence="2">cv. B73</strain>
    </source>
</reference>
<evidence type="ECO:0000313" key="1">
    <source>
        <dbReference type="EnsemblPlants" id="Zm00001eb315370_P001"/>
    </source>
</evidence>
<reference evidence="1" key="3">
    <citation type="submission" date="2021-05" db="UniProtKB">
        <authorList>
            <consortium name="EnsemblPlants"/>
        </authorList>
    </citation>
    <scope>IDENTIFICATION</scope>
    <source>
        <strain evidence="1">cv. B73</strain>
    </source>
</reference>
<reference evidence="1" key="2">
    <citation type="submission" date="2019-07" db="EMBL/GenBank/DDBJ databases">
        <authorList>
            <person name="Seetharam A."/>
            <person name="Woodhouse M."/>
            <person name="Cannon E."/>
        </authorList>
    </citation>
    <scope>NUCLEOTIDE SEQUENCE [LARGE SCALE GENOMIC DNA]</scope>
    <source>
        <strain evidence="1">cv. B73</strain>
    </source>
</reference>
<keyword evidence="2" id="KW-1185">Reference proteome</keyword>
<organism evidence="1 2">
    <name type="scientific">Zea mays</name>
    <name type="common">Maize</name>
    <dbReference type="NCBI Taxonomy" id="4577"/>
    <lineage>
        <taxon>Eukaryota</taxon>
        <taxon>Viridiplantae</taxon>
        <taxon>Streptophyta</taxon>
        <taxon>Embryophyta</taxon>
        <taxon>Tracheophyta</taxon>
        <taxon>Spermatophyta</taxon>
        <taxon>Magnoliopsida</taxon>
        <taxon>Liliopsida</taxon>
        <taxon>Poales</taxon>
        <taxon>Poaceae</taxon>
        <taxon>PACMAD clade</taxon>
        <taxon>Panicoideae</taxon>
        <taxon>Andropogonodae</taxon>
        <taxon>Andropogoneae</taxon>
        <taxon>Tripsacinae</taxon>
        <taxon>Zea</taxon>
    </lineage>
</organism>
<dbReference type="EnsemblPlants" id="Zm00001eb315370_T001">
    <property type="protein sequence ID" value="Zm00001eb315370_P001"/>
    <property type="gene ID" value="Zm00001eb315370"/>
</dbReference>
<dbReference type="Gramene" id="Zm00001eb315370_T001">
    <property type="protein sequence ID" value="Zm00001eb315370_P001"/>
    <property type="gene ID" value="Zm00001eb315370"/>
</dbReference>
<dbReference type="AlphaFoldDB" id="A0A804QCH2"/>
<proteinExistence type="predicted"/>
<accession>A0A804QCH2</accession>
<protein>
    <submittedName>
        <fullName evidence="1">Uncharacterized protein</fullName>
    </submittedName>
</protein>
<evidence type="ECO:0000313" key="2">
    <source>
        <dbReference type="Proteomes" id="UP000007305"/>
    </source>
</evidence>